<feature type="compositionally biased region" description="Low complexity" evidence="1">
    <location>
        <begin position="285"/>
        <end position="298"/>
    </location>
</feature>
<evidence type="ECO:0000256" key="1">
    <source>
        <dbReference type="SAM" id="MobiDB-lite"/>
    </source>
</evidence>
<evidence type="ECO:0000313" key="4">
    <source>
        <dbReference type="Proteomes" id="UP000245802"/>
    </source>
</evidence>
<sequence length="345" mass="37897">MTLRRQLSALVAVLFVPAFASAATYDTVNFRTEAPTARLAKEFGDKAEEYRREKALEWTGREMPQWPSRCPLQVQITQGSAGGATTFTFGQEGGRSVVTSIRMEIRGDATQLLNSVLPHEVTHTVLANYFGRPVPRWADEGGSVLSENDDERFNHNVRCRELLNAGRGIRCRVLFRMTEYPKDMIVLYAQGYSVSHFLVAKGGDGREGRLKLLQFLGTGMQGNSAESWNAAAHKVYGFESVDELEEAWLTSLKTPPTRVVARDTTPPAGQPTSARSPRTELRTSAAPAVPVLEAPVRVRGATPDREPSRPSYLPEHGSTPVAKPATPNLPVPELLPPELPRPVSP</sequence>
<accession>A0A2Z3H9L2</accession>
<dbReference type="KEGG" id="gog:C1280_31755"/>
<proteinExistence type="predicted"/>
<feature type="chain" id="PRO_5016346905" description="Peptidase MA-like domain-containing protein" evidence="2">
    <location>
        <begin position="23"/>
        <end position="345"/>
    </location>
</feature>
<gene>
    <name evidence="3" type="ORF">C1280_31755</name>
</gene>
<dbReference type="OrthoDB" id="260154at2"/>
<feature type="region of interest" description="Disordered" evidence="1">
    <location>
        <begin position="255"/>
        <end position="345"/>
    </location>
</feature>
<keyword evidence="2" id="KW-0732">Signal</keyword>
<dbReference type="AlphaFoldDB" id="A0A2Z3H9L2"/>
<reference evidence="3 4" key="1">
    <citation type="submission" date="2018-01" db="EMBL/GenBank/DDBJ databases">
        <title>G. obscuriglobus.</title>
        <authorList>
            <person name="Franke J."/>
            <person name="Blomberg W."/>
            <person name="Selmecki A."/>
        </authorList>
    </citation>
    <scope>NUCLEOTIDE SEQUENCE [LARGE SCALE GENOMIC DNA]</scope>
    <source>
        <strain evidence="3 4">DSM 5831</strain>
    </source>
</reference>
<evidence type="ECO:0000256" key="2">
    <source>
        <dbReference type="SAM" id="SignalP"/>
    </source>
</evidence>
<dbReference type="Proteomes" id="UP000245802">
    <property type="component" value="Chromosome"/>
</dbReference>
<dbReference type="RefSeq" id="WP_109571354.1">
    <property type="nucleotide sequence ID" value="NZ_CP025958.1"/>
</dbReference>
<evidence type="ECO:0008006" key="5">
    <source>
        <dbReference type="Google" id="ProtNLM"/>
    </source>
</evidence>
<organism evidence="3 4">
    <name type="scientific">Gemmata obscuriglobus</name>
    <dbReference type="NCBI Taxonomy" id="114"/>
    <lineage>
        <taxon>Bacteria</taxon>
        <taxon>Pseudomonadati</taxon>
        <taxon>Planctomycetota</taxon>
        <taxon>Planctomycetia</taxon>
        <taxon>Gemmatales</taxon>
        <taxon>Gemmataceae</taxon>
        <taxon>Gemmata</taxon>
    </lineage>
</organism>
<evidence type="ECO:0000313" key="3">
    <source>
        <dbReference type="EMBL" id="AWM41112.1"/>
    </source>
</evidence>
<feature type="signal peptide" evidence="2">
    <location>
        <begin position="1"/>
        <end position="22"/>
    </location>
</feature>
<keyword evidence="4" id="KW-1185">Reference proteome</keyword>
<dbReference type="EMBL" id="CP025958">
    <property type="protein sequence ID" value="AWM41112.1"/>
    <property type="molecule type" value="Genomic_DNA"/>
</dbReference>
<name>A0A2Z3H9L2_9BACT</name>
<feature type="compositionally biased region" description="Pro residues" evidence="1">
    <location>
        <begin position="327"/>
        <end position="345"/>
    </location>
</feature>
<protein>
    <recommendedName>
        <fullName evidence="5">Peptidase MA-like domain-containing protein</fullName>
    </recommendedName>
</protein>